<reference evidence="2" key="2">
    <citation type="submission" date="2023-01" db="EMBL/GenBank/DDBJ databases">
        <authorList>
            <person name="Petersen C."/>
        </authorList>
    </citation>
    <scope>NUCLEOTIDE SEQUENCE</scope>
    <source>
        <strain evidence="2">IBT 17514</strain>
    </source>
</reference>
<evidence type="ECO:0000313" key="3">
    <source>
        <dbReference type="Proteomes" id="UP001215712"/>
    </source>
</evidence>
<feature type="compositionally biased region" description="Basic and acidic residues" evidence="1">
    <location>
        <begin position="113"/>
        <end position="130"/>
    </location>
</feature>
<accession>A0AAD6HM76</accession>
<proteinExistence type="predicted"/>
<protein>
    <submittedName>
        <fullName evidence="2">Uncharacterized protein</fullName>
    </submittedName>
</protein>
<organism evidence="2 3">
    <name type="scientific">Penicillium malachiteum</name>
    <dbReference type="NCBI Taxonomy" id="1324776"/>
    <lineage>
        <taxon>Eukaryota</taxon>
        <taxon>Fungi</taxon>
        <taxon>Dikarya</taxon>
        <taxon>Ascomycota</taxon>
        <taxon>Pezizomycotina</taxon>
        <taxon>Eurotiomycetes</taxon>
        <taxon>Eurotiomycetidae</taxon>
        <taxon>Eurotiales</taxon>
        <taxon>Aspergillaceae</taxon>
        <taxon>Penicillium</taxon>
    </lineage>
</organism>
<evidence type="ECO:0000313" key="2">
    <source>
        <dbReference type="EMBL" id="KAJ5727009.1"/>
    </source>
</evidence>
<reference evidence="2" key="1">
    <citation type="journal article" date="2023" name="IMA Fungus">
        <title>Comparative genomic study of the Penicillium genus elucidates a diverse pangenome and 15 lateral gene transfer events.</title>
        <authorList>
            <person name="Petersen C."/>
            <person name="Sorensen T."/>
            <person name="Nielsen M.R."/>
            <person name="Sondergaard T.E."/>
            <person name="Sorensen J.L."/>
            <person name="Fitzpatrick D.A."/>
            <person name="Frisvad J.C."/>
            <person name="Nielsen K.L."/>
        </authorList>
    </citation>
    <scope>NUCLEOTIDE SEQUENCE</scope>
    <source>
        <strain evidence="2">IBT 17514</strain>
    </source>
</reference>
<dbReference type="AlphaFoldDB" id="A0AAD6HM76"/>
<feature type="compositionally biased region" description="Acidic residues" evidence="1">
    <location>
        <begin position="131"/>
        <end position="166"/>
    </location>
</feature>
<keyword evidence="3" id="KW-1185">Reference proteome</keyword>
<name>A0AAD6HM76_9EURO</name>
<sequence>MPEIPCTVCPEVPVFLKTCVSYYHYLARGQIDLVHPSYKKNSDGEIIVTHGEVFCRVHDCKNGRSPLISTSTLRGHLQAHGHVVEQAKNGRLNKAEQNAVMQWFEHLMESYESKKNGHGHDHDHEKKCEVEEQEDSEDTNEEDSDSEEPASEQEDEEEAEDGYQCY</sequence>
<feature type="region of interest" description="Disordered" evidence="1">
    <location>
        <begin position="113"/>
        <end position="166"/>
    </location>
</feature>
<dbReference type="Proteomes" id="UP001215712">
    <property type="component" value="Unassembled WGS sequence"/>
</dbReference>
<dbReference type="EMBL" id="JAQJAN010000007">
    <property type="protein sequence ID" value="KAJ5727009.1"/>
    <property type="molecule type" value="Genomic_DNA"/>
</dbReference>
<evidence type="ECO:0000256" key="1">
    <source>
        <dbReference type="SAM" id="MobiDB-lite"/>
    </source>
</evidence>
<gene>
    <name evidence="2" type="ORF">N7493_006036</name>
</gene>
<comment type="caution">
    <text evidence="2">The sequence shown here is derived from an EMBL/GenBank/DDBJ whole genome shotgun (WGS) entry which is preliminary data.</text>
</comment>